<sequence length="175" mass="19303">MPTLVDAVSNERDALLAFLEAQRGGLRRAASGLTEEQAASTPSASSLSLAVLVRHAARGEQWWVEQLLGGPAASAPANWADEYRMPEGETLAQWLVRYEEVAAATEKVIRDLPSLDVDFPLPEAPWFSPNSRRSARWMLLHLIEEVARHAGHADVIRESLDGKTAFELLYQAQES</sequence>
<protein>
    <submittedName>
        <fullName evidence="1">DinB family protein</fullName>
    </submittedName>
</protein>
<name>A0AAU8JVG5_9ACTN</name>
<reference evidence="1" key="1">
    <citation type="submission" date="2024-06" db="EMBL/GenBank/DDBJ databases">
        <title>The genome sequences of Kitasatospora sp. strain HUAS MG31.</title>
        <authorList>
            <person name="Mo P."/>
        </authorList>
    </citation>
    <scope>NUCLEOTIDE SEQUENCE</scope>
    <source>
        <strain evidence="1">HUAS MG31</strain>
    </source>
</reference>
<accession>A0AAU8JVG5</accession>
<dbReference type="Gene3D" id="1.20.120.450">
    <property type="entry name" value="dinb family like domain"/>
    <property type="match status" value="1"/>
</dbReference>
<evidence type="ECO:0000313" key="1">
    <source>
        <dbReference type="EMBL" id="XCM80325.1"/>
    </source>
</evidence>
<dbReference type="RefSeq" id="WP_354641264.1">
    <property type="nucleotide sequence ID" value="NZ_CP159872.1"/>
</dbReference>
<dbReference type="InterPro" id="IPR007061">
    <property type="entry name" value="MST-like"/>
</dbReference>
<dbReference type="Pfam" id="PF04978">
    <property type="entry name" value="MST"/>
    <property type="match status" value="1"/>
</dbReference>
<organism evidence="1">
    <name type="scientific">Kitasatospora camelliae</name>
    <dbReference type="NCBI Taxonomy" id="3156397"/>
    <lineage>
        <taxon>Bacteria</taxon>
        <taxon>Bacillati</taxon>
        <taxon>Actinomycetota</taxon>
        <taxon>Actinomycetes</taxon>
        <taxon>Kitasatosporales</taxon>
        <taxon>Streptomycetaceae</taxon>
        <taxon>Kitasatospora</taxon>
    </lineage>
</organism>
<proteinExistence type="predicted"/>
<dbReference type="AlphaFoldDB" id="A0AAU8JVG5"/>
<gene>
    <name evidence="1" type="ORF">ABWK59_16040</name>
</gene>
<dbReference type="EMBL" id="CP159872">
    <property type="protein sequence ID" value="XCM80325.1"/>
    <property type="molecule type" value="Genomic_DNA"/>
</dbReference>
<dbReference type="SUPFAM" id="SSF109854">
    <property type="entry name" value="DinB/YfiT-like putative metalloenzymes"/>
    <property type="match status" value="1"/>
</dbReference>
<dbReference type="KEGG" id="kcm:ABWK59_16040"/>
<dbReference type="InterPro" id="IPR034660">
    <property type="entry name" value="DinB/YfiT-like"/>
</dbReference>